<evidence type="ECO:0008006" key="3">
    <source>
        <dbReference type="Google" id="ProtNLM"/>
    </source>
</evidence>
<protein>
    <recommendedName>
        <fullName evidence="3">Phage tail protein</fullName>
    </recommendedName>
</protein>
<proteinExistence type="predicted"/>
<feature type="non-terminal residue" evidence="1">
    <location>
        <position position="158"/>
    </location>
</feature>
<accession>A0A930B793</accession>
<gene>
    <name evidence="1" type="ORF">HXL70_08885</name>
</gene>
<evidence type="ECO:0000313" key="2">
    <source>
        <dbReference type="Proteomes" id="UP000757890"/>
    </source>
</evidence>
<comment type="caution">
    <text evidence="1">The sequence shown here is derived from an EMBL/GenBank/DDBJ whole genome shotgun (WGS) entry which is preliminary data.</text>
</comment>
<dbReference type="Proteomes" id="UP000757890">
    <property type="component" value="Unassembled WGS sequence"/>
</dbReference>
<evidence type="ECO:0000313" key="1">
    <source>
        <dbReference type="EMBL" id="MBF1130133.1"/>
    </source>
</evidence>
<dbReference type="EMBL" id="JABZMK010000105">
    <property type="protein sequence ID" value="MBF1130133.1"/>
    <property type="molecule type" value="Genomic_DNA"/>
</dbReference>
<dbReference type="AlphaFoldDB" id="A0A930B793"/>
<organism evidence="1 2">
    <name type="scientific">Dialister invisus</name>
    <dbReference type="NCBI Taxonomy" id="218538"/>
    <lineage>
        <taxon>Bacteria</taxon>
        <taxon>Bacillati</taxon>
        <taxon>Bacillota</taxon>
        <taxon>Negativicutes</taxon>
        <taxon>Veillonellales</taxon>
        <taxon>Veillonellaceae</taxon>
        <taxon>Dialister</taxon>
    </lineage>
</organism>
<name>A0A930B793_9FIRM</name>
<reference evidence="1" key="1">
    <citation type="submission" date="2020-04" db="EMBL/GenBank/DDBJ databases">
        <title>Deep metagenomics examines the oral microbiome during advanced dental caries in children, revealing novel taxa and co-occurrences with host molecules.</title>
        <authorList>
            <person name="Baker J.L."/>
            <person name="Morton J.T."/>
            <person name="Dinis M."/>
            <person name="Alvarez R."/>
            <person name="Tran N.C."/>
            <person name="Knight R."/>
            <person name="Edlund A."/>
        </authorList>
    </citation>
    <scope>NUCLEOTIDE SEQUENCE</scope>
    <source>
        <strain evidence="1">JCVI_32_bin.14</strain>
    </source>
</reference>
<sequence length="158" mass="17977">MINNSENRIAYKGDGTAEEFAIPFKVLEKTDIIVVIADEDKNETILKKDYFVDLDKMTVKYPGYPPGEEPAENERPPKLQEGWQLIIKREVPVTQEITLGNKWPFTVIEKALDKITMILQDLLGVNKRQITLPDAADMKDFSAILPYPQEGEALVWGK</sequence>